<keyword evidence="1" id="KW-0732">Signal</keyword>
<organism evidence="2">
    <name type="scientific">uncultured Solirubrobacteraceae bacterium</name>
    <dbReference type="NCBI Taxonomy" id="1162706"/>
    <lineage>
        <taxon>Bacteria</taxon>
        <taxon>Bacillati</taxon>
        <taxon>Actinomycetota</taxon>
        <taxon>Thermoleophilia</taxon>
        <taxon>Solirubrobacterales</taxon>
        <taxon>Solirubrobacteraceae</taxon>
        <taxon>environmental samples</taxon>
    </lineage>
</organism>
<protein>
    <submittedName>
        <fullName evidence="2">Uncharacterized protein</fullName>
    </submittedName>
</protein>
<reference evidence="2" key="1">
    <citation type="submission" date="2020-02" db="EMBL/GenBank/DDBJ databases">
        <authorList>
            <person name="Meier V. D."/>
        </authorList>
    </citation>
    <scope>NUCLEOTIDE SEQUENCE</scope>
    <source>
        <strain evidence="2">AVDCRST_MAG13</strain>
    </source>
</reference>
<accession>A0A6J4RNW3</accession>
<name>A0A6J4RNW3_9ACTN</name>
<evidence type="ECO:0000313" key="2">
    <source>
        <dbReference type="EMBL" id="CAA9472706.1"/>
    </source>
</evidence>
<feature type="chain" id="PRO_5026648332" evidence="1">
    <location>
        <begin position="24"/>
        <end position="230"/>
    </location>
</feature>
<dbReference type="AlphaFoldDB" id="A0A6J4RNW3"/>
<gene>
    <name evidence="2" type="ORF">AVDCRST_MAG13-591</name>
</gene>
<proteinExistence type="predicted"/>
<feature type="signal peptide" evidence="1">
    <location>
        <begin position="1"/>
        <end position="23"/>
    </location>
</feature>
<dbReference type="EMBL" id="CADCVO010000088">
    <property type="protein sequence ID" value="CAA9472706.1"/>
    <property type="molecule type" value="Genomic_DNA"/>
</dbReference>
<evidence type="ECO:0000256" key="1">
    <source>
        <dbReference type="SAM" id="SignalP"/>
    </source>
</evidence>
<sequence>MRLTPILALVGTGVLAVPAGARAGVVTTDMPCYIERQPGTATLTGFTPNVDVEIQGDQIYAAGLTDASGSLSLPFTAPLRETSKPGSDRVVLTARELTGLAPQPAVRAAFRVTSLSFATSGGTRSPKAVRTWTFSGFKPGKPIYGHFRFAGRTRANHRFGVATAPCGELRRRAPAFPVRGRVSPGTWRVQVDQRPTYARSTSPRLATSITIFTRAAPRAISLGRVGPGRP</sequence>